<name>A0ABV7VFH1_9PROT</name>
<feature type="chain" id="PRO_5047263746" evidence="2">
    <location>
        <begin position="26"/>
        <end position="138"/>
    </location>
</feature>
<organism evidence="3 4">
    <name type="scientific">Ferrovibrio xuzhouensis</name>
    <dbReference type="NCBI Taxonomy" id="1576914"/>
    <lineage>
        <taxon>Bacteria</taxon>
        <taxon>Pseudomonadati</taxon>
        <taxon>Pseudomonadota</taxon>
        <taxon>Alphaproteobacteria</taxon>
        <taxon>Rhodospirillales</taxon>
        <taxon>Rhodospirillaceae</taxon>
        <taxon>Ferrovibrio</taxon>
    </lineage>
</organism>
<dbReference type="EMBL" id="JBHRYJ010000001">
    <property type="protein sequence ID" value="MFC3675561.1"/>
    <property type="molecule type" value="Genomic_DNA"/>
</dbReference>
<evidence type="ECO:0000313" key="4">
    <source>
        <dbReference type="Proteomes" id="UP001595711"/>
    </source>
</evidence>
<gene>
    <name evidence="3" type="ORF">ACFOOQ_08410</name>
</gene>
<dbReference type="RefSeq" id="WP_379724356.1">
    <property type="nucleotide sequence ID" value="NZ_JBHRYJ010000001.1"/>
</dbReference>
<accession>A0ABV7VFH1</accession>
<feature type="region of interest" description="Disordered" evidence="1">
    <location>
        <begin position="27"/>
        <end position="138"/>
    </location>
</feature>
<feature type="signal peptide" evidence="2">
    <location>
        <begin position="1"/>
        <end position="25"/>
    </location>
</feature>
<comment type="caution">
    <text evidence="3">The sequence shown here is derived from an EMBL/GenBank/DDBJ whole genome shotgun (WGS) entry which is preliminary data.</text>
</comment>
<sequence length="138" mass="14676">MTRYALPFACLALMLLAAPIPPAAANDAPIQLAQGGGGGGGSGGGMGRGGQGMGQGTGRGATTTDDSQIYGRQLMTQEEMNRYRQRMRNAKTTQEREQIRTENHKQMQERAQQRGITLPDEPPANRGSGSMRGSGQNQ</sequence>
<dbReference type="Proteomes" id="UP001595711">
    <property type="component" value="Unassembled WGS sequence"/>
</dbReference>
<evidence type="ECO:0000256" key="1">
    <source>
        <dbReference type="SAM" id="MobiDB-lite"/>
    </source>
</evidence>
<proteinExistence type="predicted"/>
<protein>
    <submittedName>
        <fullName evidence="3">Uncharacterized protein</fullName>
    </submittedName>
</protein>
<keyword evidence="4" id="KW-1185">Reference proteome</keyword>
<feature type="compositionally biased region" description="Basic and acidic residues" evidence="1">
    <location>
        <begin position="93"/>
        <end position="112"/>
    </location>
</feature>
<feature type="compositionally biased region" description="Polar residues" evidence="1">
    <location>
        <begin position="127"/>
        <end position="138"/>
    </location>
</feature>
<keyword evidence="2" id="KW-0732">Signal</keyword>
<reference evidence="4" key="1">
    <citation type="journal article" date="2019" name="Int. J. Syst. Evol. Microbiol.">
        <title>The Global Catalogue of Microorganisms (GCM) 10K type strain sequencing project: providing services to taxonomists for standard genome sequencing and annotation.</title>
        <authorList>
            <consortium name="The Broad Institute Genomics Platform"/>
            <consortium name="The Broad Institute Genome Sequencing Center for Infectious Disease"/>
            <person name="Wu L."/>
            <person name="Ma J."/>
        </authorList>
    </citation>
    <scope>NUCLEOTIDE SEQUENCE [LARGE SCALE GENOMIC DNA]</scope>
    <source>
        <strain evidence="4">KCTC 42182</strain>
    </source>
</reference>
<evidence type="ECO:0000313" key="3">
    <source>
        <dbReference type="EMBL" id="MFC3675561.1"/>
    </source>
</evidence>
<evidence type="ECO:0000256" key="2">
    <source>
        <dbReference type="SAM" id="SignalP"/>
    </source>
</evidence>
<feature type="compositionally biased region" description="Gly residues" evidence="1">
    <location>
        <begin position="34"/>
        <end position="59"/>
    </location>
</feature>